<gene>
    <name evidence="1" type="ORF">L1987_10817</name>
</gene>
<dbReference type="Proteomes" id="UP001056120">
    <property type="component" value="Linkage Group LG04"/>
</dbReference>
<dbReference type="EMBL" id="CM042021">
    <property type="protein sequence ID" value="KAI3817030.1"/>
    <property type="molecule type" value="Genomic_DNA"/>
</dbReference>
<evidence type="ECO:0000313" key="2">
    <source>
        <dbReference type="Proteomes" id="UP001056120"/>
    </source>
</evidence>
<comment type="caution">
    <text evidence="1">The sequence shown here is derived from an EMBL/GenBank/DDBJ whole genome shotgun (WGS) entry which is preliminary data.</text>
</comment>
<accession>A0ACB9JB99</accession>
<organism evidence="1 2">
    <name type="scientific">Smallanthus sonchifolius</name>
    <dbReference type="NCBI Taxonomy" id="185202"/>
    <lineage>
        <taxon>Eukaryota</taxon>
        <taxon>Viridiplantae</taxon>
        <taxon>Streptophyta</taxon>
        <taxon>Embryophyta</taxon>
        <taxon>Tracheophyta</taxon>
        <taxon>Spermatophyta</taxon>
        <taxon>Magnoliopsida</taxon>
        <taxon>eudicotyledons</taxon>
        <taxon>Gunneridae</taxon>
        <taxon>Pentapetalae</taxon>
        <taxon>asterids</taxon>
        <taxon>campanulids</taxon>
        <taxon>Asterales</taxon>
        <taxon>Asteraceae</taxon>
        <taxon>Asteroideae</taxon>
        <taxon>Heliantheae alliance</taxon>
        <taxon>Millerieae</taxon>
        <taxon>Smallanthus</taxon>
    </lineage>
</organism>
<proteinExistence type="predicted"/>
<sequence>MEESSNFDVKERGGMDSPWRKLVNVREGKRKAGDSWEMREKKDGSYSNKKVFTNATRKSTTPKFSLNETNKQKNVELALRKQLDIFSQVASKCAYIKFMAK</sequence>
<name>A0ACB9JB99_9ASTR</name>
<reference evidence="1 2" key="2">
    <citation type="journal article" date="2022" name="Mol. Ecol. Resour.">
        <title>The genomes of chicory, endive, great burdock and yacon provide insights into Asteraceae paleo-polyploidization history and plant inulin production.</title>
        <authorList>
            <person name="Fan W."/>
            <person name="Wang S."/>
            <person name="Wang H."/>
            <person name="Wang A."/>
            <person name="Jiang F."/>
            <person name="Liu H."/>
            <person name="Zhao H."/>
            <person name="Xu D."/>
            <person name="Zhang Y."/>
        </authorList>
    </citation>
    <scope>NUCLEOTIDE SEQUENCE [LARGE SCALE GENOMIC DNA]</scope>
    <source>
        <strain evidence="2">cv. Yunnan</strain>
        <tissue evidence="1">Leaves</tissue>
    </source>
</reference>
<keyword evidence="2" id="KW-1185">Reference proteome</keyword>
<protein>
    <submittedName>
        <fullName evidence="1">Uncharacterized protein</fullName>
    </submittedName>
</protein>
<evidence type="ECO:0000313" key="1">
    <source>
        <dbReference type="EMBL" id="KAI3817030.1"/>
    </source>
</evidence>
<reference evidence="2" key="1">
    <citation type="journal article" date="2022" name="Mol. Ecol. Resour.">
        <title>The genomes of chicory, endive, great burdock and yacon provide insights into Asteraceae palaeo-polyploidization history and plant inulin production.</title>
        <authorList>
            <person name="Fan W."/>
            <person name="Wang S."/>
            <person name="Wang H."/>
            <person name="Wang A."/>
            <person name="Jiang F."/>
            <person name="Liu H."/>
            <person name="Zhao H."/>
            <person name="Xu D."/>
            <person name="Zhang Y."/>
        </authorList>
    </citation>
    <scope>NUCLEOTIDE SEQUENCE [LARGE SCALE GENOMIC DNA]</scope>
    <source>
        <strain evidence="2">cv. Yunnan</strain>
    </source>
</reference>